<keyword evidence="3" id="KW-1133">Transmembrane helix</keyword>
<feature type="transmembrane region" description="Helical" evidence="3">
    <location>
        <begin position="333"/>
        <end position="355"/>
    </location>
</feature>
<dbReference type="Gene3D" id="1.25.40.10">
    <property type="entry name" value="Tetratricopeptide repeat domain"/>
    <property type="match status" value="1"/>
</dbReference>
<proteinExistence type="predicted"/>
<feature type="transmembrane region" description="Helical" evidence="3">
    <location>
        <begin position="271"/>
        <end position="292"/>
    </location>
</feature>
<dbReference type="AlphaFoldDB" id="A0A0K1E8G8"/>
<evidence type="ECO:0000256" key="1">
    <source>
        <dbReference type="PROSITE-ProRule" id="PRU00339"/>
    </source>
</evidence>
<dbReference type="STRING" id="52.CMC5_012800"/>
<feature type="compositionally biased region" description="Basic and acidic residues" evidence="2">
    <location>
        <begin position="377"/>
        <end position="386"/>
    </location>
</feature>
<dbReference type="InterPro" id="IPR011990">
    <property type="entry name" value="TPR-like_helical_dom_sf"/>
</dbReference>
<evidence type="ECO:0000259" key="4">
    <source>
        <dbReference type="Pfam" id="PF08308"/>
    </source>
</evidence>
<dbReference type="Pfam" id="PF08308">
    <property type="entry name" value="PEGA"/>
    <property type="match status" value="1"/>
</dbReference>
<keyword evidence="1" id="KW-0802">TPR repeat</keyword>
<dbReference type="InterPro" id="IPR019734">
    <property type="entry name" value="TPR_rpt"/>
</dbReference>
<reference evidence="5 6" key="1">
    <citation type="submission" date="2015-07" db="EMBL/GenBank/DDBJ databases">
        <title>Genome analysis of myxobacterium Chondromyces crocatus Cm c5 reveals a high potential for natural compound synthesis and the genetic basis for the loss of fruiting body formation.</title>
        <authorList>
            <person name="Zaburannyi N."/>
            <person name="Bunk B."/>
            <person name="Maier J."/>
            <person name="Overmann J."/>
            <person name="Mueller R."/>
        </authorList>
    </citation>
    <scope>NUCLEOTIDE SEQUENCE [LARGE SCALE GENOMIC DNA]</scope>
    <source>
        <strain evidence="5 6">Cm c5</strain>
    </source>
</reference>
<accession>A0A0K1E8G8</accession>
<gene>
    <name evidence="5" type="ORF">CMC5_012800</name>
</gene>
<evidence type="ECO:0000313" key="6">
    <source>
        <dbReference type="Proteomes" id="UP000067626"/>
    </source>
</evidence>
<keyword evidence="3" id="KW-0472">Membrane</keyword>
<dbReference type="SUPFAM" id="SSF48452">
    <property type="entry name" value="TPR-like"/>
    <property type="match status" value="1"/>
</dbReference>
<feature type="repeat" description="TPR" evidence="1">
    <location>
        <begin position="17"/>
        <end position="50"/>
    </location>
</feature>
<evidence type="ECO:0000313" key="5">
    <source>
        <dbReference type="EMBL" id="AKT37150.1"/>
    </source>
</evidence>
<evidence type="ECO:0000256" key="3">
    <source>
        <dbReference type="SAM" id="Phobius"/>
    </source>
</evidence>
<feature type="domain" description="PEGA" evidence="4">
    <location>
        <begin position="131"/>
        <end position="196"/>
    </location>
</feature>
<sequence>MALGVPSALANDTSDPAWVYFNAGQQAYAAGKYPYAIQAFQQAFKITARPGLVFSIAQAYRKQYVTLRKRQDLQEAVTHYRKYLSLVPDGGRRADAVSALEELEPALERLQTQQEAEAPSPVPEETMPSTRLMVSASVRQARISVDGGAPSEMPLMVEVSPGKHTLRIVADGYFPEEREVVAAEGGIVALDMALREKPALLDIVAKAGSRVTIDGRPAGELPFGRPIELEAGSRFVTVTRNGFKPFSSDLLLERGGQKQLVARLEVTQQRVLAYVLLGAGAATAGLGALLALRAAEIESEADEINTRRVSGSIQAAELNDYNALIRERNEFRIGAATTLGAAAAISGIGALLFAFDPPGMVSVPPRATRSTPPARPEPGDVGDKGVDISAAPVWAPGVFGLTVRGHF</sequence>
<dbReference type="SMART" id="SM00028">
    <property type="entry name" value="TPR"/>
    <property type="match status" value="2"/>
</dbReference>
<organism evidence="5 6">
    <name type="scientific">Chondromyces crocatus</name>
    <dbReference type="NCBI Taxonomy" id="52"/>
    <lineage>
        <taxon>Bacteria</taxon>
        <taxon>Pseudomonadati</taxon>
        <taxon>Myxococcota</taxon>
        <taxon>Polyangia</taxon>
        <taxon>Polyangiales</taxon>
        <taxon>Polyangiaceae</taxon>
        <taxon>Chondromyces</taxon>
    </lineage>
</organism>
<dbReference type="KEGG" id="ccro:CMC5_012800"/>
<feature type="region of interest" description="Disordered" evidence="2">
    <location>
        <begin position="363"/>
        <end position="386"/>
    </location>
</feature>
<keyword evidence="6" id="KW-1185">Reference proteome</keyword>
<dbReference type="EMBL" id="CP012159">
    <property type="protein sequence ID" value="AKT37150.1"/>
    <property type="molecule type" value="Genomic_DNA"/>
</dbReference>
<protein>
    <recommendedName>
        <fullName evidence="4">PEGA domain-containing protein</fullName>
    </recommendedName>
</protein>
<dbReference type="Proteomes" id="UP000067626">
    <property type="component" value="Chromosome"/>
</dbReference>
<dbReference type="InterPro" id="IPR013229">
    <property type="entry name" value="PEGA"/>
</dbReference>
<evidence type="ECO:0000256" key="2">
    <source>
        <dbReference type="SAM" id="MobiDB-lite"/>
    </source>
</evidence>
<keyword evidence="3" id="KW-0812">Transmembrane</keyword>
<name>A0A0K1E8G8_CHOCO</name>
<dbReference type="PROSITE" id="PS50005">
    <property type="entry name" value="TPR"/>
    <property type="match status" value="1"/>
</dbReference>